<sequence length="326" mass="36608">MAVETTTLSNGASMPLLGLGTWQAKDEHELTISLKTALDHGYRLIDTAFLYQNEAIIGKVLNEYISSGKIKREDLFITTKLPFTAHAADDVAKCVEIQLQALQLNYIDLYLIHCPCPFERKSDSFLPNIVNGVFVPTTVEHMETWRALEKLHSEGKLKACALGLSNFNAEQVELLYKQARVKPANLQVECHLYWPQDELRNLCKKLNISFTAYAPLGSPGRKVILFYTRIVDSSSDLFWAAHPDGVWPEGDPMTEPIVKKIAAKHKITAAQSQADGIIYAAIVRYRSVAKQICTIYLSHFQVLLRHLTQHGISAIPKSISPDRYVE</sequence>
<reference evidence="6" key="2">
    <citation type="submission" date="2016-04" db="UniProtKB">
        <authorList>
            <consortium name="WormBaseParasite"/>
        </authorList>
    </citation>
    <scope>IDENTIFICATION</scope>
</reference>
<organism evidence="5 6">
    <name type="scientific">Angiostrongylus cantonensis</name>
    <name type="common">Rat lungworm</name>
    <dbReference type="NCBI Taxonomy" id="6313"/>
    <lineage>
        <taxon>Eukaryota</taxon>
        <taxon>Metazoa</taxon>
        <taxon>Ecdysozoa</taxon>
        <taxon>Nematoda</taxon>
        <taxon>Chromadorea</taxon>
        <taxon>Rhabditida</taxon>
        <taxon>Rhabditina</taxon>
        <taxon>Rhabditomorpha</taxon>
        <taxon>Strongyloidea</taxon>
        <taxon>Metastrongylidae</taxon>
        <taxon>Angiostrongylus</taxon>
    </lineage>
</organism>
<proteinExistence type="predicted"/>
<dbReference type="PIRSF" id="PIRSF000097">
    <property type="entry name" value="AKR"/>
    <property type="match status" value="1"/>
</dbReference>
<dbReference type="InterPro" id="IPR020471">
    <property type="entry name" value="AKR"/>
</dbReference>
<evidence type="ECO:0000256" key="3">
    <source>
        <dbReference type="PIRSR" id="PIRSR000097-3"/>
    </source>
</evidence>
<dbReference type="Gene3D" id="3.20.20.100">
    <property type="entry name" value="NADP-dependent oxidoreductase domain"/>
    <property type="match status" value="1"/>
</dbReference>
<protein>
    <submittedName>
        <fullName evidence="6">Aldo_ket_red domain-containing protein</fullName>
    </submittedName>
</protein>
<dbReference type="GO" id="GO:0016491">
    <property type="term" value="F:oxidoreductase activity"/>
    <property type="evidence" value="ECO:0007669"/>
    <property type="project" value="InterPro"/>
</dbReference>
<feature type="domain" description="NADP-dependent oxidoreductase" evidence="4">
    <location>
        <begin position="17"/>
        <end position="219"/>
    </location>
</feature>
<dbReference type="STRING" id="6313.A0A158P8C2"/>
<dbReference type="AlphaFoldDB" id="A0A158P8C2"/>
<dbReference type="InterPro" id="IPR023210">
    <property type="entry name" value="NADP_OxRdtase_dom"/>
</dbReference>
<dbReference type="InterPro" id="IPR036812">
    <property type="entry name" value="NAD(P)_OxRdtase_dom_sf"/>
</dbReference>
<feature type="site" description="Lowers pKa of active site Tyr" evidence="3">
    <location>
        <position position="80"/>
    </location>
</feature>
<dbReference type="SUPFAM" id="SSF51430">
    <property type="entry name" value="NAD(P)-linked oxidoreductase"/>
    <property type="match status" value="1"/>
</dbReference>
<evidence type="ECO:0000313" key="6">
    <source>
        <dbReference type="WBParaSite" id="ACAC_0000691801-mRNA-1"/>
    </source>
</evidence>
<dbReference type="PROSITE" id="PS00798">
    <property type="entry name" value="ALDOKETO_REDUCTASE_1"/>
    <property type="match status" value="1"/>
</dbReference>
<evidence type="ECO:0000313" key="5">
    <source>
        <dbReference type="Proteomes" id="UP000035642"/>
    </source>
</evidence>
<dbReference type="InterPro" id="IPR018170">
    <property type="entry name" value="Aldo/ket_reductase_CS"/>
</dbReference>
<accession>A0A158P8C2</accession>
<dbReference type="Pfam" id="PF00248">
    <property type="entry name" value="Aldo_ket_red"/>
    <property type="match status" value="1"/>
</dbReference>
<evidence type="ECO:0000256" key="1">
    <source>
        <dbReference type="PIRSR" id="PIRSR000097-1"/>
    </source>
</evidence>
<evidence type="ECO:0000259" key="4">
    <source>
        <dbReference type="Pfam" id="PF00248"/>
    </source>
</evidence>
<dbReference type="Proteomes" id="UP000035642">
    <property type="component" value="Unassembled WGS sequence"/>
</dbReference>
<dbReference type="PANTHER" id="PTHR11732">
    <property type="entry name" value="ALDO/KETO REDUCTASE"/>
    <property type="match status" value="1"/>
</dbReference>
<name>A0A158P8C2_ANGCA</name>
<evidence type="ECO:0000256" key="2">
    <source>
        <dbReference type="PIRSR" id="PIRSR000097-2"/>
    </source>
</evidence>
<feature type="binding site" evidence="2">
    <location>
        <position position="113"/>
    </location>
    <ligand>
        <name>substrate</name>
    </ligand>
</feature>
<keyword evidence="5" id="KW-1185">Reference proteome</keyword>
<dbReference type="PRINTS" id="PR00069">
    <property type="entry name" value="ALDKETRDTASE"/>
</dbReference>
<feature type="active site" description="Proton donor" evidence="1">
    <location>
        <position position="51"/>
    </location>
</feature>
<dbReference type="WBParaSite" id="ACAC_0000691801-mRNA-1">
    <property type="protein sequence ID" value="ACAC_0000691801-mRNA-1"/>
    <property type="gene ID" value="ACAC_0000691801"/>
</dbReference>
<reference evidence="5" key="1">
    <citation type="submission" date="2012-09" db="EMBL/GenBank/DDBJ databases">
        <authorList>
            <person name="Martin A.A."/>
        </authorList>
    </citation>
    <scope>NUCLEOTIDE SEQUENCE</scope>
</reference>